<evidence type="ECO:0000259" key="13">
    <source>
        <dbReference type="PROSITE" id="PS51372"/>
    </source>
</evidence>
<dbReference type="Proteomes" id="UP001164718">
    <property type="component" value="Chromosome"/>
</dbReference>
<evidence type="ECO:0000313" key="14">
    <source>
        <dbReference type="EMBL" id="WAA09093.1"/>
    </source>
</evidence>
<accession>A0A9E8RVM2</accession>
<dbReference type="InterPro" id="IPR011608">
    <property type="entry name" value="PRD"/>
</dbReference>
<dbReference type="SUPFAM" id="SSF55804">
    <property type="entry name" value="Phoshotransferase/anion transport protein"/>
    <property type="match status" value="1"/>
</dbReference>
<keyword evidence="15" id="KW-1185">Reference proteome</keyword>
<evidence type="ECO:0000256" key="2">
    <source>
        <dbReference type="ARBA" id="ARBA00022448"/>
    </source>
</evidence>
<dbReference type="GO" id="GO:0009401">
    <property type="term" value="P:phosphoenolpyruvate-dependent sugar phosphotransferase system"/>
    <property type="evidence" value="ECO:0007669"/>
    <property type="project" value="UniProtKB-KW"/>
</dbReference>
<dbReference type="Pfam" id="PF00874">
    <property type="entry name" value="PRD"/>
    <property type="match status" value="2"/>
</dbReference>
<dbReference type="SUPFAM" id="SSF63520">
    <property type="entry name" value="PTS-regulatory domain, PRD"/>
    <property type="match status" value="2"/>
</dbReference>
<evidence type="ECO:0000259" key="11">
    <source>
        <dbReference type="PROSITE" id="PS51094"/>
    </source>
</evidence>
<comment type="function">
    <text evidence="8">The phosphoenolpyruvate-dependent sugar phosphotransferase system (sugar PTS), a major carbohydrate active transport system, catalyzes the phosphorylation of incoming sugar substrates concomitantly with their translocation across the cell membrane. The enzyme II UlaABC PTS system is involved in ascorbate transport.</text>
</comment>
<evidence type="ECO:0000256" key="4">
    <source>
        <dbReference type="ARBA" id="ARBA00022553"/>
    </source>
</evidence>
<proteinExistence type="predicted"/>
<dbReference type="Gene3D" id="3.40.50.2300">
    <property type="match status" value="1"/>
</dbReference>
<dbReference type="InterPro" id="IPR036388">
    <property type="entry name" value="WH-like_DNA-bd_sf"/>
</dbReference>
<comment type="subcellular location">
    <subcellularLocation>
        <location evidence="1">Cytoplasm</location>
    </subcellularLocation>
</comment>
<evidence type="ECO:0000256" key="1">
    <source>
        <dbReference type="ARBA" id="ARBA00004496"/>
    </source>
</evidence>
<evidence type="ECO:0000256" key="3">
    <source>
        <dbReference type="ARBA" id="ARBA00022490"/>
    </source>
</evidence>
<keyword evidence="4" id="KW-0597">Phosphoprotein</keyword>
<keyword evidence="7" id="KW-0418">Kinase</keyword>
<dbReference type="EMBL" id="CP106878">
    <property type="protein sequence ID" value="WAA09093.1"/>
    <property type="molecule type" value="Genomic_DNA"/>
</dbReference>
<evidence type="ECO:0000259" key="12">
    <source>
        <dbReference type="PROSITE" id="PS51099"/>
    </source>
</evidence>
<keyword evidence="3" id="KW-0963">Cytoplasm</keyword>
<feature type="domain" description="PRD" evidence="13">
    <location>
        <begin position="185"/>
        <end position="285"/>
    </location>
</feature>
<dbReference type="PROSITE" id="PS51099">
    <property type="entry name" value="PTS_EIIB_TYPE_2"/>
    <property type="match status" value="1"/>
</dbReference>
<dbReference type="PROSITE" id="PS51372">
    <property type="entry name" value="PRD_2"/>
    <property type="match status" value="2"/>
</dbReference>
<dbReference type="Gene3D" id="1.10.10.10">
    <property type="entry name" value="Winged helix-like DNA-binding domain superfamily/Winged helix DNA-binding domain"/>
    <property type="match status" value="1"/>
</dbReference>
<organism evidence="14 15">
    <name type="scientific">Fervidibacillus albus</name>
    <dbReference type="NCBI Taxonomy" id="2980026"/>
    <lineage>
        <taxon>Bacteria</taxon>
        <taxon>Bacillati</taxon>
        <taxon>Bacillota</taxon>
        <taxon>Bacilli</taxon>
        <taxon>Bacillales</taxon>
        <taxon>Bacillaceae</taxon>
        <taxon>Fervidibacillus</taxon>
    </lineage>
</organism>
<dbReference type="GO" id="GO:0016301">
    <property type="term" value="F:kinase activity"/>
    <property type="evidence" value="ECO:0007669"/>
    <property type="project" value="UniProtKB-KW"/>
</dbReference>
<dbReference type="SUPFAM" id="SSF52794">
    <property type="entry name" value="PTS system IIB component-like"/>
    <property type="match status" value="1"/>
</dbReference>
<dbReference type="InterPro" id="IPR013011">
    <property type="entry name" value="PTS_EIIB_2"/>
</dbReference>
<dbReference type="GO" id="GO:0005737">
    <property type="term" value="C:cytoplasm"/>
    <property type="evidence" value="ECO:0007669"/>
    <property type="project" value="UniProtKB-SubCell"/>
</dbReference>
<dbReference type="InterPro" id="IPR036390">
    <property type="entry name" value="WH_DNA-bd_sf"/>
</dbReference>
<dbReference type="KEGG" id="faf:OE104_10900"/>
<protein>
    <recommendedName>
        <fullName evidence="9">Ascorbate-specific PTS system EIIA component</fullName>
    </recommendedName>
    <alternativeName>
        <fullName evidence="10">Ascorbate-specific phosphotransferase enzyme IIA component</fullName>
    </alternativeName>
</protein>
<dbReference type="InterPro" id="IPR002178">
    <property type="entry name" value="PTS_EIIA_type-2_dom"/>
</dbReference>
<dbReference type="Gene3D" id="3.40.930.10">
    <property type="entry name" value="Mannitol-specific EII, Chain A"/>
    <property type="match status" value="1"/>
</dbReference>
<dbReference type="Pfam" id="PF00359">
    <property type="entry name" value="PTS_EIIA_2"/>
    <property type="match status" value="1"/>
</dbReference>
<gene>
    <name evidence="14" type="ORF">OE104_10900</name>
</gene>
<dbReference type="Gene3D" id="1.10.1790.10">
    <property type="entry name" value="PRD domain"/>
    <property type="match status" value="2"/>
</dbReference>
<dbReference type="InterPro" id="IPR036634">
    <property type="entry name" value="PRD_sf"/>
</dbReference>
<dbReference type="GO" id="GO:0008982">
    <property type="term" value="F:protein-N(PI)-phosphohistidine-sugar phosphotransferase activity"/>
    <property type="evidence" value="ECO:0007669"/>
    <property type="project" value="InterPro"/>
</dbReference>
<dbReference type="GO" id="GO:0006355">
    <property type="term" value="P:regulation of DNA-templated transcription"/>
    <property type="evidence" value="ECO:0007669"/>
    <property type="project" value="InterPro"/>
</dbReference>
<dbReference type="CDD" id="cd05568">
    <property type="entry name" value="PTS_IIB_bgl_like"/>
    <property type="match status" value="1"/>
</dbReference>
<sequence length="686" mass="80489">MILLDDRSLLILKELLVSKQSKVNDLEKKFNLTRRQVNYSIEKINDWLSDNNLPEIENKRNIGLIIDPIILDVFPEILEIHSTFSYIPTKHERKNLILLMILTNKEELSLFHLASALKVSKNTVLNDLEQVKKTLFLKGLQLQYSRRNGYFIEGKELTQRRLILDTIHKILQMSEGWKWIRIITGITDEELKKTEEILNIVEKRLNKQFTDQRHQALAIILLILKRRMKEGKHPEPFPINYRDISNTKEYEVVEDVFGCDESVSEHDKLYIAMHILSSSVVSTEMNHEDFREKLYRAIERFVSNFEKVACVNFQNKPLLYQKLYQHLKPAFYRVTYELSLENPLLNLIKQEYGDIHLLVKQSIDPLEEFFSISIPEDELSYLTLLIKSSMSQQGDDRLKKPRAIVVCPSGISVSRLLFEELKELFPELIFLDHISVRQFTEFEVDYDLVFSTVFLNTEKKLFLIPSVFTDQKKQNLKIEVEQNLKNITPTIMNYDKLIHIIEKHADIKNVSSLKEDLKSFFYYKQFSNIRNAEDYKPNLSELISLDFIQLNADVKDWKEAIILASQPLLEHGIIEKNYIDAMINVIHEYGTYMIIPKVVVPHARPEEGALRLYMSMLSLNHGIRFPKNNEIRILIVISIVDKKSHIKALTQLYDMLMEKNNIDAITSARNPLEIMRLFQKYSVIKT</sequence>
<dbReference type="RefSeq" id="WP_275416878.1">
    <property type="nucleotide sequence ID" value="NZ_CP106878.1"/>
</dbReference>
<evidence type="ECO:0000256" key="10">
    <source>
        <dbReference type="ARBA" id="ARBA00042072"/>
    </source>
</evidence>
<name>A0A9E8RVM2_9BACI</name>
<dbReference type="PANTHER" id="PTHR36203">
    <property type="entry name" value="ASCORBATE-SPECIFIC PTS SYSTEM EIIA COMPONENT"/>
    <property type="match status" value="1"/>
</dbReference>
<dbReference type="InterPro" id="IPR051351">
    <property type="entry name" value="Ascorbate-PTS_EIIA_comp"/>
</dbReference>
<feature type="domain" description="PTS EIIB type-2" evidence="12">
    <location>
        <begin position="401"/>
        <end position="488"/>
    </location>
</feature>
<dbReference type="InterPro" id="IPR036095">
    <property type="entry name" value="PTS_EIIB-like_sf"/>
</dbReference>
<keyword evidence="6" id="KW-0598">Phosphotransferase system</keyword>
<feature type="domain" description="PTS EIIA type-2" evidence="11">
    <location>
        <begin position="541"/>
        <end position="681"/>
    </location>
</feature>
<keyword evidence="2" id="KW-0813">Transport</keyword>
<dbReference type="InterPro" id="IPR013196">
    <property type="entry name" value="HTH_11"/>
</dbReference>
<feature type="domain" description="PRD" evidence="13">
    <location>
        <begin position="289"/>
        <end position="396"/>
    </location>
</feature>
<evidence type="ECO:0000256" key="5">
    <source>
        <dbReference type="ARBA" id="ARBA00022679"/>
    </source>
</evidence>
<dbReference type="SUPFAM" id="SSF46785">
    <property type="entry name" value="Winged helix' DNA-binding domain"/>
    <property type="match status" value="1"/>
</dbReference>
<evidence type="ECO:0000256" key="6">
    <source>
        <dbReference type="ARBA" id="ARBA00022683"/>
    </source>
</evidence>
<dbReference type="PANTHER" id="PTHR36203:SF1">
    <property type="entry name" value="ASCORBATE-SPECIFIC PTS SYSTEM EIIA COMPONENT"/>
    <property type="match status" value="1"/>
</dbReference>
<evidence type="ECO:0000313" key="15">
    <source>
        <dbReference type="Proteomes" id="UP001164718"/>
    </source>
</evidence>
<evidence type="ECO:0000256" key="8">
    <source>
        <dbReference type="ARBA" id="ARBA00037387"/>
    </source>
</evidence>
<dbReference type="PROSITE" id="PS51094">
    <property type="entry name" value="PTS_EIIA_TYPE_2"/>
    <property type="match status" value="1"/>
</dbReference>
<evidence type="ECO:0000256" key="7">
    <source>
        <dbReference type="ARBA" id="ARBA00022777"/>
    </source>
</evidence>
<dbReference type="AlphaFoldDB" id="A0A9E8RVM2"/>
<keyword evidence="5" id="KW-0808">Transferase</keyword>
<reference evidence="14" key="1">
    <citation type="submission" date="2022-09" db="EMBL/GenBank/DDBJ databases">
        <title>Complete Genomes of Fervidibacillus albus and Fervidibacillus halotolerans isolated from tidal flat sediments.</title>
        <authorList>
            <person name="Kwon K.K."/>
            <person name="Yang S.-H."/>
            <person name="Park M.J."/>
            <person name="Oh H.-M."/>
        </authorList>
    </citation>
    <scope>NUCLEOTIDE SEQUENCE</scope>
    <source>
        <strain evidence="14">MEBiC13591</strain>
    </source>
</reference>
<dbReference type="Pfam" id="PF08279">
    <property type="entry name" value="HTH_11"/>
    <property type="match status" value="1"/>
</dbReference>
<dbReference type="InterPro" id="IPR016152">
    <property type="entry name" value="PTrfase/Anion_transptr"/>
</dbReference>
<evidence type="ECO:0000256" key="9">
    <source>
        <dbReference type="ARBA" id="ARBA00041175"/>
    </source>
</evidence>